<dbReference type="InterPro" id="IPR014001">
    <property type="entry name" value="Helicase_ATP-bd"/>
</dbReference>
<evidence type="ECO:0000256" key="4">
    <source>
        <dbReference type="ARBA" id="ARBA00006064"/>
    </source>
</evidence>
<dbReference type="CDD" id="cd23175">
    <property type="entry name" value="ps-ssRNAv_Potyviridae_RdRp"/>
    <property type="match status" value="1"/>
</dbReference>
<proteinExistence type="inferred from homology"/>
<dbReference type="InterPro" id="IPR001205">
    <property type="entry name" value="RNA-dir_pol_C"/>
</dbReference>
<dbReference type="Gene3D" id="3.90.70.150">
    <property type="entry name" value="Helper component proteinase"/>
    <property type="match status" value="1"/>
</dbReference>
<dbReference type="GO" id="GO:0019029">
    <property type="term" value="C:helical viral capsid"/>
    <property type="evidence" value="ECO:0007669"/>
    <property type="project" value="UniProtKB-KW"/>
</dbReference>
<dbReference type="InterPro" id="IPR001730">
    <property type="entry name" value="Potyv_NIa-pro_dom"/>
</dbReference>
<evidence type="ECO:0000256" key="3">
    <source>
        <dbReference type="ARBA" id="ARBA00004328"/>
    </source>
</evidence>
<feature type="domain" description="Peptidase S30" evidence="41">
    <location>
        <begin position="288"/>
        <end position="432"/>
    </location>
</feature>
<keyword evidence="22" id="KW-0067">ATP-binding</keyword>
<comment type="function">
    <text evidence="26">Has RNA-binding and proteolytic activities.</text>
</comment>
<evidence type="ECO:0000256" key="35">
    <source>
        <dbReference type="SAM" id="Phobius"/>
    </source>
</evidence>
<dbReference type="GO" id="GO:0003723">
    <property type="term" value="F:RNA binding"/>
    <property type="evidence" value="ECO:0007669"/>
    <property type="project" value="InterPro"/>
</dbReference>
<dbReference type="PROSITE" id="PS51192">
    <property type="entry name" value="HELICASE_ATP_BIND_1"/>
    <property type="match status" value="1"/>
</dbReference>
<dbReference type="Pfam" id="PF00863">
    <property type="entry name" value="Peptidase_C4"/>
    <property type="match status" value="1"/>
</dbReference>
<evidence type="ECO:0000256" key="26">
    <source>
        <dbReference type="ARBA" id="ARBA00029399"/>
    </source>
</evidence>
<feature type="active site" description="For helper component proteinase activity" evidence="33">
    <location>
        <position position="782"/>
    </location>
</feature>
<dbReference type="GO" id="GO:0003968">
    <property type="term" value="F:RNA-directed RNA polymerase activity"/>
    <property type="evidence" value="ECO:0007669"/>
    <property type="project" value="UniProtKB-KW"/>
</dbReference>
<keyword evidence="10" id="KW-0191">Covalent protein-RNA linkage</keyword>
<dbReference type="GO" id="GO:0005198">
    <property type="term" value="F:structural molecule activity"/>
    <property type="evidence" value="ECO:0007669"/>
    <property type="project" value="InterPro"/>
</dbReference>
<dbReference type="InterPro" id="IPR002540">
    <property type="entry name" value="Pept_S30_P1_potyvir"/>
</dbReference>
<accession>A0A8A6NJ11</accession>
<keyword evidence="18" id="KW-0547">Nucleotide-binding</keyword>
<dbReference type="Pfam" id="PF00680">
    <property type="entry name" value="RdRP_1"/>
    <property type="match status" value="1"/>
</dbReference>
<dbReference type="GO" id="GO:0004386">
    <property type="term" value="F:helicase activity"/>
    <property type="evidence" value="ECO:0007669"/>
    <property type="project" value="UniProtKB-KW"/>
</dbReference>
<comment type="similarity">
    <text evidence="4">Belongs to the potyviridae genome polyprotein family.</text>
</comment>
<dbReference type="InterPro" id="IPR025910">
    <property type="entry name" value="P1_Ser_Pept_dom"/>
</dbReference>
<evidence type="ECO:0000259" key="37">
    <source>
        <dbReference type="PROSITE" id="PS51192"/>
    </source>
</evidence>
<dbReference type="PROSITE" id="PS51194">
    <property type="entry name" value="HELICASE_CTER"/>
    <property type="match status" value="1"/>
</dbReference>
<dbReference type="SUPFAM" id="SSF52540">
    <property type="entry name" value="P-loop containing nucleoside triphosphate hydrolases"/>
    <property type="match status" value="1"/>
</dbReference>
<evidence type="ECO:0000256" key="13">
    <source>
        <dbReference type="ARBA" id="ARBA00022581"/>
    </source>
</evidence>
<dbReference type="InterPro" id="IPR009003">
    <property type="entry name" value="Peptidase_S1_PA"/>
</dbReference>
<keyword evidence="17" id="KW-0548">Nucleotidyltransferase</keyword>
<dbReference type="PROSITE" id="PS51871">
    <property type="entry name" value="PV_P1_PRO"/>
    <property type="match status" value="1"/>
</dbReference>
<evidence type="ECO:0000256" key="24">
    <source>
        <dbReference type="ARBA" id="ARBA00022953"/>
    </source>
</evidence>
<keyword evidence="24" id="KW-0693">Viral RNA replication</keyword>
<name>A0A8A6NJ11_9POTY</name>
<dbReference type="SUPFAM" id="SSF50494">
    <property type="entry name" value="Trypsin-like serine proteases"/>
    <property type="match status" value="1"/>
</dbReference>
<dbReference type="InterPro" id="IPR043128">
    <property type="entry name" value="Rev_trsase/Diguanyl_cyclase"/>
</dbReference>
<dbReference type="GO" id="GO:0006351">
    <property type="term" value="P:DNA-templated transcription"/>
    <property type="evidence" value="ECO:0007669"/>
    <property type="project" value="InterPro"/>
</dbReference>
<dbReference type="InterPro" id="IPR001456">
    <property type="entry name" value="HC-pro"/>
</dbReference>
<dbReference type="InterPro" id="IPR011545">
    <property type="entry name" value="DEAD/DEAH_box_helicase_dom"/>
</dbReference>
<feature type="compositionally biased region" description="Basic and acidic residues" evidence="34">
    <location>
        <begin position="2899"/>
        <end position="2908"/>
    </location>
</feature>
<evidence type="ECO:0000256" key="19">
    <source>
        <dbReference type="ARBA" id="ARBA00022801"/>
    </source>
</evidence>
<dbReference type="Gene3D" id="3.40.50.300">
    <property type="entry name" value="P-loop containing nucleotide triphosphate hydrolases"/>
    <property type="match status" value="2"/>
</dbReference>
<keyword evidence="35" id="KW-1133">Transmembrane helix</keyword>
<evidence type="ECO:0000256" key="7">
    <source>
        <dbReference type="ARBA" id="ARBA00022484"/>
    </source>
</evidence>
<keyword evidence="12" id="KW-0167">Capsid protein</keyword>
<dbReference type="Pfam" id="PF00851">
    <property type="entry name" value="Peptidase_C6"/>
    <property type="match status" value="1"/>
</dbReference>
<evidence type="ECO:0000256" key="6">
    <source>
        <dbReference type="ARBA" id="ARBA00022463"/>
    </source>
</evidence>
<evidence type="ECO:0000256" key="20">
    <source>
        <dbReference type="ARBA" id="ARBA00022806"/>
    </source>
</evidence>
<keyword evidence="16" id="KW-0808">Transferase</keyword>
<evidence type="ECO:0000256" key="16">
    <source>
        <dbReference type="ARBA" id="ARBA00022679"/>
    </source>
</evidence>
<evidence type="ECO:0000256" key="32">
    <source>
        <dbReference type="ARBA" id="ARBA00045403"/>
    </source>
</evidence>
<evidence type="ECO:0000256" key="10">
    <source>
        <dbReference type="ARBA" id="ARBA00022520"/>
    </source>
</evidence>
<evidence type="ECO:0000256" key="9">
    <source>
        <dbReference type="ARBA" id="ARBA00022497"/>
    </source>
</evidence>
<evidence type="ECO:0000256" key="15">
    <source>
        <dbReference type="ARBA" id="ARBA00022670"/>
    </source>
</evidence>
<reference evidence="42" key="1">
    <citation type="submission" date="2020-03" db="EMBL/GenBank/DDBJ databases">
        <title>Metagenomic analysis of passiflora edulis symptomless virus isolated from pomegranates (Punica granatum L.) in Turkey.</title>
        <authorList>
            <person name="Caglayan K."/>
            <person name="Gazel M."/>
            <person name="Kocabag H.D."/>
            <person name="Roumi V."/>
            <person name="Reynard J.-S."/>
            <person name="Garcia A.R."/>
            <person name="Olmos A."/>
        </authorList>
    </citation>
    <scope>NUCLEOTIDE SEQUENCE</scope>
    <source>
        <strain evidence="42">PS1</strain>
    </source>
</reference>
<keyword evidence="35" id="KW-0472">Membrane</keyword>
<keyword evidence="13" id="KW-0945">Host-virus interaction</keyword>
<dbReference type="InterPro" id="IPR001592">
    <property type="entry name" value="Poty_coat"/>
</dbReference>
<dbReference type="Gene3D" id="2.40.10.10">
    <property type="entry name" value="Trypsin-like serine proteases"/>
    <property type="match status" value="2"/>
</dbReference>
<dbReference type="GO" id="GO:0006508">
    <property type="term" value="P:proteolysis"/>
    <property type="evidence" value="ECO:0007669"/>
    <property type="project" value="UniProtKB-KW"/>
</dbReference>
<evidence type="ECO:0000256" key="28">
    <source>
        <dbReference type="ARBA" id="ARBA00029405"/>
    </source>
</evidence>
<keyword evidence="21" id="KW-0788">Thiol protease</keyword>
<evidence type="ECO:0000256" key="29">
    <source>
        <dbReference type="ARBA" id="ARBA00029422"/>
    </source>
</evidence>
<evidence type="ECO:0000256" key="14">
    <source>
        <dbReference type="ARBA" id="ARBA00022632"/>
    </source>
</evidence>
<dbReference type="PANTHER" id="PTHR18934:SF99">
    <property type="entry name" value="ATP-DEPENDENT RNA HELICASE DHX37-RELATED"/>
    <property type="match status" value="1"/>
</dbReference>
<keyword evidence="15" id="KW-0645">Protease</keyword>
<evidence type="ECO:0000256" key="21">
    <source>
        <dbReference type="ARBA" id="ARBA00022807"/>
    </source>
</evidence>
<keyword evidence="8" id="KW-1036">Host cytoplasmic vesicle</keyword>
<dbReference type="GO" id="GO:0039694">
    <property type="term" value="P:viral RNA genome replication"/>
    <property type="evidence" value="ECO:0007669"/>
    <property type="project" value="InterPro"/>
</dbReference>
<keyword evidence="11" id="KW-0597">Phosphoprotein</keyword>
<dbReference type="PROSITE" id="PS50507">
    <property type="entry name" value="RDRP_SSRNA_POS"/>
    <property type="match status" value="1"/>
</dbReference>
<feature type="transmembrane region" description="Helical" evidence="35">
    <location>
        <begin position="1874"/>
        <end position="1895"/>
    </location>
</feature>
<evidence type="ECO:0000256" key="31">
    <source>
        <dbReference type="ARBA" id="ARBA00034108"/>
    </source>
</evidence>
<dbReference type="Pfam" id="PF13611">
    <property type="entry name" value="Peptidase_S76"/>
    <property type="match status" value="1"/>
</dbReference>
<evidence type="ECO:0000256" key="2">
    <source>
        <dbReference type="ARBA" id="ARBA00001848"/>
    </source>
</evidence>
<dbReference type="Pfam" id="PF00271">
    <property type="entry name" value="Helicase_C"/>
    <property type="match status" value="1"/>
</dbReference>
<feature type="domain" description="Peptidase C4" evidence="39">
    <location>
        <begin position="2101"/>
        <end position="2323"/>
    </location>
</feature>
<evidence type="ECO:0000259" key="36">
    <source>
        <dbReference type="PROSITE" id="PS50507"/>
    </source>
</evidence>
<dbReference type="Pfam" id="PF00270">
    <property type="entry name" value="DEAD"/>
    <property type="match status" value="1"/>
</dbReference>
<dbReference type="SMART" id="SM00490">
    <property type="entry name" value="HELICc"/>
    <property type="match status" value="1"/>
</dbReference>
<dbReference type="EMBL" id="MT271615">
    <property type="protein sequence ID" value="QTJ24758.1"/>
    <property type="molecule type" value="Genomic_RNA"/>
</dbReference>
<keyword evidence="19" id="KW-0378">Hydrolase</keyword>
<evidence type="ECO:0000256" key="27">
    <source>
        <dbReference type="ARBA" id="ARBA00029404"/>
    </source>
</evidence>
<dbReference type="InterPro" id="IPR043504">
    <property type="entry name" value="Peptidase_S1_PA_chymotrypsin"/>
</dbReference>
<feature type="region of interest" description="Disordered" evidence="34">
    <location>
        <begin position="2899"/>
        <end position="2928"/>
    </location>
</feature>
<keyword evidence="9" id="KW-1139">Helical capsid protein</keyword>
<sequence length="3173" mass="358835">MAGQQDTFWESGQRASPGVAGLRYLWSAGSSLGWRTRSLIENALKGVRLSVSSVGSFAHFVERHRATFFQRKGVPNEHYYCLKEALENGFDYELETGTYFCPYCSLQRDSMKEMKKAVGSLMHRECTRAHLTGYIETHRDGKIEQCYHSPNGAPYKMVSDDKEDANKNERTIMFGSIETKLTGERLILPQAVTLREDEPANPRMVSKPIKRTRSLNHVEDKLTWVRKWPIGCEVVDKIENPMLDGVSDLKMSDPRAYDLIPLNVDKRDKIALFREIRTTKKPNGPPAPCVAASVNDLIAETMAIAMNNGIPIEFIDKRRGKVAKRGRFYKIHLKHVYDTDNAHEDDIEDETVRAVLSSQKFAEALTGFNEGLVASSIMRPGWSGTIIRPQDVIDPENFDWAENNICVVQGRHYEGWITNALKVYDEDDIEVYYGSHARVFLDTFNSEVVADHVPQNDDVGLRTAAKFLKAFYPEMHLGCSKCWDSFHHETADQVRASPRWMRMEAWLRNRNFVQTTHLANLLRDFMTGTSTPRTLLGLLSPLSDPHLNGISGAINENYEALNVLNQKLDQIMLETHSLPTGSALTEIKNIIMTRIQRHDDNLKLAFEAVEVKIRSLYELHPYVEHMVSSGPKDSLDILRDDNGLPLHHRDVQAVTRIMMIPNVSTTLYKNTMFALLLNWSQIGPKGKEMWTCAAHVVSNGAADISEFIRSCTHVRQPTHECTTALGGSQSVGCLRTTNGRFRTSMIMPALDGIRVGSLHQSNFVLMDFMTATRLRVVNDGYCYIHVFLLMLQHVPQSQVDFFIRDLVTPAIGKLGAWPRFKDFLVVVQTMMGKIGSVGEAPLPALVVDHTRSVMHFVGQMGLGDYGFHQMGVPTVRALFDVSGYLLMSHFAAYQVGGLTKEIVGALASRRNFIDLCKNQPNILVEGLLHPSAIHVLFIAEQKHNALTYCATREEKIVPLISRINALGRHYGLYQSVEEVLQCYMREGMSFYDVLDSCLGGTVSSHFKQELSLKMQRFEESQRMNTLDRIMEKKLDLVSEEAGMRESMRMCLKEGLSFYDYWDLKLQHYAARFRTNIDLSVTTSYGASLRTWVGRKLSMATTWSKDCVNRQRTSWTAWLIWKFAGSLVPYYTLVTVLVFLVTCIYKAVVVVKRLTVGEKVEFQSSKRTSGQVPAKFMALAAIVTALFNNDLSDQWYSCMVKFKSLMSTMFDEYVVFEAGESDQLGLDPVKFLEIALTQDETPTMSGLREHTFSEWAKHKEQTNTLGVLPYTCGVQMKIDKKNIESIAERIYTSENLDFVVSGGVGCGKSTKFVTALSRNGKVLLLEPTRALVTNVEEGLQKVCGMDPTVRMRFYNKIGSHPIMVATYGFALNWFYHGCQSIDEFSFVVFDECHMIQSDMIVLYNFLKARAPQIKIIKVSATPIYGQYEYKPMCDVEVVDAGRMEINTFVENQGRGVATDVSTRGPKILVFVASYSDVDHMSENLRRKGFGVVKADGRTLRNAPKLSETIAACDRPVVYIVATNAIENGVTLDVDCVVDFGEKIVGDVDGDLRCITTKRVKVSKGERIQRLGRVGRYKPGVAIRFGNIDNADDVVTTLVATDAALKSFAYNVPPCLINVDTELINTLTKKQVETAANFELETLYLAHFVRPDGKVPAPIFNEFKAMLLRNCQIGISEKYSCSIFSNRWRKIRNYKTVGLIRHDATPNDDVPLPFHSHHISDEGVHKLTEAIKRADPGKLRGIALPTDQLYTAYQKVSYSEDALPGILATIETLRANEQMKLDGMRTAAAPICSTQLLNFVTLRFMANRERLERQYQSNIERLNNIENTLRSVPVGSSQGEIIAFLNENPEAAQCVLFEGDVSGQIETQILLKKPFVLARLIVPCLIALAAAGGWYLISRLRSLGEKVDFENNRSVGVDFEGRKKNDIRYRRDKRNEAYFMHEDPSVIADTFGDAYADRRGRSRKGPQFTDRGRKNHPFKNFYDFEPSMFDIVKFFDPVSKHVVERDPKSLNMEEVGMTFDERGAGGSAWGQQKPEKIIAYFMRKGDPTGFKVEMTEHLDTQVSKKNTLLPVGFPGHKGEYRQTGVVAQASPDEFMHLKDTEEVQFESNAAIAPAQNFDRIRPYLVKLDHGAAKQNGFGFRHWIVHNAHFILGDQEQEMKKSLIVQSAYGVHDYKDSRKIQHKHVEGLDIVLMKTAIDAPRFRSKLELRPPIEGEKAVLITPFVNETGISFKRSDPSPIHHPDGAGSFWRHYISTRKGDCGSLLVATKDLKVVGMHSLGPRTAASYNYFTPVTDALLHLLSLDEVEMSLFTFSPKMIQWGSLEHLEPPKEFPLVRMLREFVTFQNGSSNTKYCGGNLVAVGEVDRPVNHRHVIKGARKEYVPFLFDHAEHRWALDHLNHRMPSVLSTEAFYADLLKYDQPITVGMIDEALYLRTLKVMVGILKDAGFPSNIEYIWDAQVIAADLNRQSAMGACYHGKKAVWLDAISGEKLELAFQESLRRIHEKKMGVWTGSLKAELRPKAKVLAKKTRVFTAAPIDVLFGAKALVDNFNNTFYANHLRGPWTVGINKFCKGWDRLARSFNHDWVFLDADGSQFDSSLSPVLFQMVCELRHQFMESDDFAAGLLENLYTQIVYTPISTIDGLVVKKFKGNNSGQPSTVVDNTLILIFVIEYCRIFIKEQIGVDLTFKFVANGDDLLINCPREEAKIIQNSFPEIMGFMGLKYSFDDLHETIETVEYMSHKFVKRGDMYIPKLDKARITSILEWERNEDLSAQISALNAARIEAWGYDDVYQLCDDFLKSFVADNHIGDHLYIPEEFIEALYTGDCTELMSKFPADWFEDDNKEFVEFQMDNGDPEPVAPVLETTPGYEAPVENETAEQTAARNLRNTTTFNAATADFNRRHAEWQARRDRANQPQQPQPAPAPAGPAGVAQQEDIPAGHHEGADLDVIELPEQPPRPIWVPRALAQRLTTPSYRSFLAYNPDPMLMRNDVAPQSSVEHWFTMVPRDLGFQQDQFKDVFHAWLVFCMHSGTSEEMKGRSTWQAEDANGNIREYDIRPFVIHAGMSLRSLMRNFSQYCEGWIREKNKYGHFIPTWARNGGMTRKTYAHVGFDFWTHHSQTTNDELHMHGLLIQAHRVGGRAQNLAMSQVVRAERGEVDYRAGDDVAPGVHNAGGARLM</sequence>
<protein>
    <recommendedName>
        <fullName evidence="5">Genome polyprotein</fullName>
    </recommendedName>
</protein>
<dbReference type="PROSITE" id="PS51744">
    <property type="entry name" value="HC_PRO_CPD"/>
    <property type="match status" value="1"/>
</dbReference>
<dbReference type="PANTHER" id="PTHR18934">
    <property type="entry name" value="ATP-DEPENDENT RNA HELICASE"/>
    <property type="match status" value="1"/>
</dbReference>
<keyword evidence="35" id="KW-0812">Transmembrane</keyword>
<comment type="function">
    <text evidence="27">An RNA-dependent RNA polymerase that plays an essential role in the virus replication.</text>
</comment>
<evidence type="ECO:0000256" key="1">
    <source>
        <dbReference type="ARBA" id="ARBA00000785"/>
    </source>
</evidence>
<comment type="function">
    <text evidence="30">Indispensable for virus replication.</text>
</comment>
<keyword evidence="7" id="KW-0696">RNA-directed RNA polymerase</keyword>
<dbReference type="InterPro" id="IPR001650">
    <property type="entry name" value="Helicase_C-like"/>
</dbReference>
<evidence type="ECO:0000256" key="25">
    <source>
        <dbReference type="ARBA" id="ARBA00023280"/>
    </source>
</evidence>
<evidence type="ECO:0000256" key="33">
    <source>
        <dbReference type="PROSITE-ProRule" id="PRU01080"/>
    </source>
</evidence>
<dbReference type="GO" id="GO:0016818">
    <property type="term" value="F:hydrolase activity, acting on acid anhydrides, in phosphorus-containing anhydrides"/>
    <property type="evidence" value="ECO:0007669"/>
    <property type="project" value="InterPro"/>
</dbReference>
<evidence type="ECO:0000259" key="39">
    <source>
        <dbReference type="PROSITE" id="PS51436"/>
    </source>
</evidence>
<evidence type="ECO:0000259" key="40">
    <source>
        <dbReference type="PROSITE" id="PS51744"/>
    </source>
</evidence>
<dbReference type="GO" id="GO:0052170">
    <property type="term" value="P:symbiont-mediated suppression of host innate immune response"/>
    <property type="evidence" value="ECO:0007669"/>
    <property type="project" value="UniProtKB-KW"/>
</dbReference>
<evidence type="ECO:0000256" key="5">
    <source>
        <dbReference type="ARBA" id="ARBA00020107"/>
    </source>
</evidence>
<comment type="function">
    <text evidence="29">Has helicase activity. It may be involved in replication.</text>
</comment>
<dbReference type="SUPFAM" id="SSF56672">
    <property type="entry name" value="DNA/RNA polymerases"/>
    <property type="match status" value="1"/>
</dbReference>
<organism evidence="42">
    <name type="scientific">Passiflora edulis symptomless virus</name>
    <dbReference type="NCBI Taxonomy" id="2294149"/>
    <lineage>
        <taxon>Viruses</taxon>
        <taxon>Riboviria</taxon>
        <taxon>Orthornavirae</taxon>
        <taxon>Pisuviricota</taxon>
        <taxon>Stelpaviricetes</taxon>
        <taxon>Patatavirales</taxon>
        <taxon>Potyviridae</taxon>
        <taxon>Roymovirus</taxon>
        <taxon>Roymovirus passifloralatentis</taxon>
    </lineage>
</organism>
<comment type="catalytic activity">
    <reaction evidence="1">
        <text>Hydrolyzes glutaminyl bonds, and activity is further restricted by preferences for the amino acids in P6 - P1' that vary with the species of potyvirus, e.g. Glu-Xaa-Xaa-Tyr-Xaa-Gln-|-(Ser or Gly) for the enzyme from tobacco etch virus. The natural substrate is the viral polyprotein, but other proteins and oligopeptides containing the appropriate consensus sequence are also cleaved.</text>
        <dbReference type="EC" id="3.4.22.44"/>
    </reaction>
</comment>
<evidence type="ECO:0000256" key="8">
    <source>
        <dbReference type="ARBA" id="ARBA00022488"/>
    </source>
</evidence>
<feature type="transmembrane region" description="Helical" evidence="35">
    <location>
        <begin position="1129"/>
        <end position="1150"/>
    </location>
</feature>
<comment type="function">
    <text evidence="32">Mediates the cap-independent, EIF4E-dependent translation of viral genomic RNAs. Binds to the cap-binding site of host EIF4E and thus interferes with the host EIF4E-dependent mRNA export and translation. VPg-RNA directly binds EIF4E and is a template for transcription. Also forms trimeric complexes with EIF4E-EIF4G, which are templates for translation.</text>
</comment>
<keyword evidence="14" id="KW-1090">Inhibition of host innate immune response by virus</keyword>
<feature type="domain" description="RdRp catalytic" evidence="36">
    <location>
        <begin position="2581"/>
        <end position="2704"/>
    </location>
</feature>
<dbReference type="Pfam" id="PF00767">
    <property type="entry name" value="Poty_coat"/>
    <property type="match status" value="1"/>
</dbReference>
<keyword evidence="25" id="KW-0899">Viral immunoevasion</keyword>
<feature type="active site" description="For helper component proteinase activity" evidence="33">
    <location>
        <position position="855"/>
    </location>
</feature>
<comment type="function">
    <text evidence="28">Involved in aphid transmission, cell-to-cell and systemis movement, encapsidation of the viral RNA and in the regulation of viral RNA amplification.</text>
</comment>
<evidence type="ECO:0000256" key="18">
    <source>
        <dbReference type="ARBA" id="ARBA00022741"/>
    </source>
</evidence>
<dbReference type="GO" id="GO:0005524">
    <property type="term" value="F:ATP binding"/>
    <property type="evidence" value="ECO:0007669"/>
    <property type="project" value="UniProtKB-KW"/>
</dbReference>
<evidence type="ECO:0000259" key="41">
    <source>
        <dbReference type="PROSITE" id="PS51871"/>
    </source>
</evidence>
<dbReference type="PRINTS" id="PR00966">
    <property type="entry name" value="NIAPOTYPTASE"/>
</dbReference>
<dbReference type="PROSITE" id="PS51436">
    <property type="entry name" value="POTYVIRUS_NIA_PRO"/>
    <property type="match status" value="1"/>
</dbReference>
<evidence type="ECO:0000256" key="30">
    <source>
        <dbReference type="ARBA" id="ARBA00034080"/>
    </source>
</evidence>
<feature type="domain" description="Helicase C-terminal" evidence="38">
    <location>
        <begin position="1451"/>
        <end position="1618"/>
    </location>
</feature>
<feature type="domain" description="Helicase ATP-binding" evidence="37">
    <location>
        <begin position="1288"/>
        <end position="1439"/>
    </location>
</feature>
<evidence type="ECO:0000313" key="42">
    <source>
        <dbReference type="EMBL" id="QTJ24758.1"/>
    </source>
</evidence>
<feature type="domain" description="Peptidase C6" evidence="40">
    <location>
        <begin position="774"/>
        <end position="896"/>
    </location>
</feature>
<dbReference type="SMART" id="SM00487">
    <property type="entry name" value="DEXDc"/>
    <property type="match status" value="1"/>
</dbReference>
<evidence type="ECO:0000256" key="17">
    <source>
        <dbReference type="ARBA" id="ARBA00022695"/>
    </source>
</evidence>
<keyword evidence="20" id="KW-0347">Helicase</keyword>
<dbReference type="InterPro" id="IPR007094">
    <property type="entry name" value="RNA-dir_pol_PSvirus"/>
</dbReference>
<dbReference type="InterPro" id="IPR043502">
    <property type="entry name" value="DNA/RNA_pol_sf"/>
</dbReference>
<dbReference type="GO" id="GO:0004197">
    <property type="term" value="F:cysteine-type endopeptidase activity"/>
    <property type="evidence" value="ECO:0007669"/>
    <property type="project" value="InterPro"/>
</dbReference>
<evidence type="ECO:0000256" key="22">
    <source>
        <dbReference type="ARBA" id="ARBA00022840"/>
    </source>
</evidence>
<dbReference type="Pfam" id="PF08440">
    <property type="entry name" value="Poty_PP"/>
    <property type="match status" value="1"/>
</dbReference>
<evidence type="ECO:0000256" key="23">
    <source>
        <dbReference type="ARBA" id="ARBA00022844"/>
    </source>
</evidence>
<evidence type="ECO:0000256" key="12">
    <source>
        <dbReference type="ARBA" id="ARBA00022561"/>
    </source>
</evidence>
<comment type="subcellular location">
    <subcellularLocation>
        <location evidence="31">Host cytoplasmic vesicle</location>
    </subcellularLocation>
    <subcellularLocation>
        <location evidence="3">Virion</location>
    </subcellularLocation>
</comment>
<evidence type="ECO:0000256" key="34">
    <source>
        <dbReference type="SAM" id="MobiDB-lite"/>
    </source>
</evidence>
<evidence type="ECO:0000256" key="11">
    <source>
        <dbReference type="ARBA" id="ARBA00022553"/>
    </source>
</evidence>
<comment type="catalytic activity">
    <reaction evidence="2">
        <text>Hydrolyzes a Gly-|-Gly bond at its own C-terminus, commonly in the sequence -Tyr-Xaa-Val-Gly-|-Gly, in the processing of the potyviral polyprotein.</text>
        <dbReference type="EC" id="3.4.22.45"/>
    </reaction>
</comment>
<keyword evidence="23" id="KW-0946">Virion</keyword>
<dbReference type="InterPro" id="IPR042308">
    <property type="entry name" value="HC_PRO_CPD_sf"/>
</dbReference>
<evidence type="ECO:0000259" key="38">
    <source>
        <dbReference type="PROSITE" id="PS51194"/>
    </source>
</evidence>
<dbReference type="InterPro" id="IPR031159">
    <property type="entry name" value="HC_PRO_CPD_dom"/>
</dbReference>
<dbReference type="InterPro" id="IPR013648">
    <property type="entry name" value="PP_Potyviridae"/>
</dbReference>
<dbReference type="Gene3D" id="3.30.70.270">
    <property type="match status" value="1"/>
</dbReference>
<dbReference type="GO" id="GO:0044161">
    <property type="term" value="C:host cell cytoplasmic vesicle"/>
    <property type="evidence" value="ECO:0007669"/>
    <property type="project" value="UniProtKB-SubCell"/>
</dbReference>
<keyword evidence="6" id="KW-0941">Suppressor of RNA silencing</keyword>
<dbReference type="InterPro" id="IPR027417">
    <property type="entry name" value="P-loop_NTPase"/>
</dbReference>